<dbReference type="EMBL" id="SMGO01000001">
    <property type="protein sequence ID" value="TCK84766.1"/>
    <property type="molecule type" value="Genomic_DNA"/>
</dbReference>
<comment type="pathway">
    <text evidence="2 10">Amino-acid biosynthesis; L-methionine biosynthesis via de novo pathway; L-methionine from L-homocysteine (MetE route): step 1/1.</text>
</comment>
<dbReference type="OrthoDB" id="244285at2"/>
<evidence type="ECO:0000259" key="15">
    <source>
        <dbReference type="Pfam" id="PF08267"/>
    </source>
</evidence>
<dbReference type="InterPro" id="IPR013215">
    <property type="entry name" value="Cbl-indep_Met_Synth_N"/>
</dbReference>
<dbReference type="GO" id="GO:0032259">
    <property type="term" value="P:methylation"/>
    <property type="evidence" value="ECO:0007669"/>
    <property type="project" value="UniProtKB-KW"/>
</dbReference>
<keyword evidence="17" id="KW-1185">Reference proteome</keyword>
<organism evidence="16 17">
    <name type="scientific">Albibacterium bauzanense</name>
    <dbReference type="NCBI Taxonomy" id="653929"/>
    <lineage>
        <taxon>Bacteria</taxon>
        <taxon>Pseudomonadati</taxon>
        <taxon>Bacteroidota</taxon>
        <taxon>Sphingobacteriia</taxon>
        <taxon>Sphingobacteriales</taxon>
        <taxon>Sphingobacteriaceae</taxon>
        <taxon>Albibacterium</taxon>
    </lineage>
</organism>
<feature type="domain" description="Cobalamin-independent methionine synthase MetE N-terminal" evidence="15">
    <location>
        <begin position="3"/>
        <end position="318"/>
    </location>
</feature>
<feature type="binding site" evidence="10">
    <location>
        <position position="655"/>
    </location>
    <ligand>
        <name>Zn(2+)</name>
        <dbReference type="ChEBI" id="CHEBI:29105"/>
        <note>catalytic</note>
    </ligand>
</feature>
<evidence type="ECO:0000256" key="5">
    <source>
        <dbReference type="ARBA" id="ARBA00022605"/>
    </source>
</evidence>
<feature type="binding site" evidence="12">
    <location>
        <position position="657"/>
    </location>
    <ligand>
        <name>Zn(2+)</name>
        <dbReference type="ChEBI" id="CHEBI:29105"/>
        <label>1</label>
        <note>catalytic</note>
    </ligand>
</feature>
<dbReference type="SUPFAM" id="SSF51726">
    <property type="entry name" value="UROD/MetE-like"/>
    <property type="match status" value="2"/>
</dbReference>
<feature type="binding site" evidence="10">
    <location>
        <position position="498"/>
    </location>
    <ligand>
        <name>L-homocysteine</name>
        <dbReference type="ChEBI" id="CHEBI:58199"/>
    </ligand>
</feature>
<feature type="binding site" evidence="12">
    <location>
        <position position="655"/>
    </location>
    <ligand>
        <name>Zn(2+)</name>
        <dbReference type="ChEBI" id="CHEBI:29105"/>
        <label>1</label>
        <note>catalytic</note>
    </ligand>
</feature>
<dbReference type="CDD" id="cd03312">
    <property type="entry name" value="CIMS_N_terminal_like"/>
    <property type="match status" value="1"/>
</dbReference>
<dbReference type="Pfam" id="PF08267">
    <property type="entry name" value="Meth_synt_1"/>
    <property type="match status" value="1"/>
</dbReference>
<dbReference type="PANTHER" id="PTHR30519">
    <property type="entry name" value="5-METHYLTETRAHYDROPTEROYLTRIGLUTAMATE--HOMOCYSTEINE METHYLTRANSFERASE"/>
    <property type="match status" value="1"/>
</dbReference>
<comment type="cofactor">
    <cofactor evidence="10">
        <name>Zn(2+)</name>
        <dbReference type="ChEBI" id="CHEBI:29105"/>
    </cofactor>
    <text evidence="10">Binds 1 zinc ion per subunit.</text>
</comment>
<comment type="similarity">
    <text evidence="3 10">Belongs to the vitamin-B12 independent methionine synthase family.</text>
</comment>
<dbReference type="InterPro" id="IPR002629">
    <property type="entry name" value="Met_Synth_C/arc"/>
</dbReference>
<evidence type="ECO:0000256" key="9">
    <source>
        <dbReference type="ARBA" id="ARBA00023167"/>
    </source>
</evidence>
<evidence type="ECO:0000256" key="6">
    <source>
        <dbReference type="ARBA" id="ARBA00022679"/>
    </source>
</evidence>
<dbReference type="FunFam" id="3.20.20.210:FF:000003">
    <property type="entry name" value="5-methyltetrahydropteroyltriglutamate--homocysteine methyltransferase"/>
    <property type="match status" value="1"/>
</dbReference>
<feature type="binding site" evidence="10">
    <location>
        <position position="657"/>
    </location>
    <ligand>
        <name>Zn(2+)</name>
        <dbReference type="ChEBI" id="CHEBI:29105"/>
        <note>catalytic</note>
    </ligand>
</feature>
<dbReference type="AlphaFoldDB" id="A0A4R1LYW4"/>
<feature type="binding site" evidence="10 11">
    <location>
        <begin position="445"/>
        <end position="447"/>
    </location>
    <ligand>
        <name>L-homocysteine</name>
        <dbReference type="ChEBI" id="CHEBI:58199"/>
    </ligand>
</feature>
<dbReference type="UniPathway" id="UPA00051">
    <property type="reaction ID" value="UER00082"/>
</dbReference>
<reference evidence="16 17" key="1">
    <citation type="submission" date="2019-03" db="EMBL/GenBank/DDBJ databases">
        <title>Genomic Encyclopedia of Archaeal and Bacterial Type Strains, Phase II (KMG-II): from individual species to whole genera.</title>
        <authorList>
            <person name="Goeker M."/>
        </authorList>
    </citation>
    <scope>NUCLEOTIDE SEQUENCE [LARGE SCALE GENOMIC DNA]</scope>
    <source>
        <strain evidence="16 17">DSM 22554</strain>
    </source>
</reference>
<evidence type="ECO:0000256" key="11">
    <source>
        <dbReference type="PIRSR" id="PIRSR000382-1"/>
    </source>
</evidence>
<dbReference type="PIRSF" id="PIRSF000382">
    <property type="entry name" value="MeTrfase_B12_ind"/>
    <property type="match status" value="1"/>
</dbReference>
<comment type="cofactor">
    <cofactor evidence="12">
        <name>Zn(2+)</name>
        <dbReference type="ChEBI" id="CHEBI:29105"/>
    </cofactor>
    <text evidence="12">Binds 2 Zn(2+) ions per subunit.</text>
</comment>
<feature type="binding site" evidence="10 11">
    <location>
        <position position="498"/>
    </location>
    <ligand>
        <name>L-methionine</name>
        <dbReference type="ChEBI" id="CHEBI:57844"/>
    </ligand>
</feature>
<keyword evidence="5 10" id="KW-0028">Amino-acid biosynthesis</keyword>
<evidence type="ECO:0000256" key="10">
    <source>
        <dbReference type="HAMAP-Rule" id="MF_00172"/>
    </source>
</evidence>
<evidence type="ECO:0000259" key="14">
    <source>
        <dbReference type="Pfam" id="PF01717"/>
    </source>
</evidence>
<feature type="binding site" evidence="11">
    <location>
        <position position="18"/>
    </location>
    <ligand>
        <name>5-methyltetrahydropteroyltri-L-glutamate</name>
        <dbReference type="ChEBI" id="CHEBI:58207"/>
    </ligand>
</feature>
<feature type="binding site" evidence="10">
    <location>
        <begin position="15"/>
        <end position="18"/>
    </location>
    <ligand>
        <name>5-methyltetrahydropteroyltri-L-glutamate</name>
        <dbReference type="ChEBI" id="CHEBI:58207"/>
    </ligand>
</feature>
<dbReference type="InterPro" id="IPR038071">
    <property type="entry name" value="UROD/MetE-like_sf"/>
</dbReference>
<sequence length="773" mass="88584">MLTNNLGYPRIGSNRELKKASEQYWSGKTSQHELLQVGRSIRQQNWQLQKAAGIDLIPSNDFSFYDQVLDMTLTVGAIPNKYYDVILNHNNSELDLYFAMARGFQKEEVDITAMEMTKWFDTNYHYIVPEFQKDQQFKLFSTKIVDEFYEAKQLGILTKPVIIGPVSYLLLGKEKEEGFERIDLLKNLLPVYIEILDKLKDNGVEWVQFDEPFLALDLSEKEKKAFNSAYTEIRKQFPGINIMVATYFEGLRDNTQLAASLPINALHIDLVRNPEQLDEVLNALPANLQLSLGIVDGRNVWKNDFKSSLELVEKTVQKIGAERVLIAPSCSLLHSPCDLDNETNEKTLSPEIKQWLAFAKQKIDEVKVLKELAIGNKDAAILEKLNQNQIAIEARKVSTLIHNQVVKERVKAIREEDAKRKNPFSIRKQKQQEALNLPLFPTTTIGSFPQTTEVRSWRAQFKKGDLNKQQYEDLLKQETERTIRWQEEIDIDVLVHGEFERNDMVEYFGEQLAGFVFTKNGWVQSYGSRCVKPPIIYGDIARPTAMTVQWTEYAQSLTSRLVKGMLTGPVTILQWSFVRNDQARSETCNQIALAIRDEVTDLEKAGIKVIQIDEPAIREGLPLRKADWQNYLQWAVKAFRISSSSVADETQIHTHMCYSEFNDIIQNIANMDADVITIECSRSKMELLDAFAEFKYPHEIGPGVYDIHSPRVPSKEEMIDLLKKAKAVIPADQLWVNPDCGLKTRHWDETKKALLEMVAAAKELRITEKEAVA</sequence>
<name>A0A4R1LYW4_9SPHI</name>
<evidence type="ECO:0000256" key="8">
    <source>
        <dbReference type="ARBA" id="ARBA00022833"/>
    </source>
</evidence>
<keyword evidence="7 10" id="KW-0479">Metal-binding</keyword>
<keyword evidence="8 10" id="KW-0862">Zinc</keyword>
<dbReference type="EC" id="2.1.1.14" evidence="10"/>
<feature type="binding site" evidence="10 11">
    <location>
        <position position="575"/>
    </location>
    <ligand>
        <name>5-methyltetrahydropteroyltri-L-glutamate</name>
        <dbReference type="ChEBI" id="CHEBI:58207"/>
    </ligand>
</feature>
<dbReference type="GO" id="GO:0071265">
    <property type="term" value="P:L-methionine biosynthetic process"/>
    <property type="evidence" value="ECO:0007669"/>
    <property type="project" value="UniProtKB-ARBA"/>
</dbReference>
<evidence type="ECO:0000256" key="1">
    <source>
        <dbReference type="ARBA" id="ARBA00002777"/>
    </source>
</evidence>
<feature type="binding site" evidence="12">
    <location>
        <position position="679"/>
    </location>
    <ligand>
        <name>Zn(2+)</name>
        <dbReference type="ChEBI" id="CHEBI:29105"/>
        <label>1</label>
        <note>catalytic</note>
    </ligand>
</feature>
<feature type="binding site" evidence="10">
    <location>
        <position position="118"/>
    </location>
    <ligand>
        <name>5-methyltetrahydropteroyltri-L-glutamate</name>
        <dbReference type="ChEBI" id="CHEBI:58207"/>
    </ligand>
</feature>
<dbReference type="FunFam" id="3.20.20.210:FF:000002">
    <property type="entry name" value="5-methyltetrahydropteroyltriglutamate--homocysteine methyltransferase"/>
    <property type="match status" value="1"/>
</dbReference>
<feature type="binding site" evidence="11">
    <location>
        <position position="123"/>
    </location>
    <ligand>
        <name>5-methyltetrahydropteroyltri-L-glutamate</name>
        <dbReference type="ChEBI" id="CHEBI:58207"/>
    </ligand>
</feature>
<dbReference type="Pfam" id="PF01717">
    <property type="entry name" value="Meth_synt_2"/>
    <property type="match status" value="1"/>
</dbReference>
<dbReference type="HAMAP" id="MF_00172">
    <property type="entry name" value="Meth_synth"/>
    <property type="match status" value="1"/>
</dbReference>
<protein>
    <recommendedName>
        <fullName evidence="10">5-methyltetrahydropteroyltriglutamate--homocysteine methyltransferase</fullName>
        <ecNumber evidence="10">2.1.1.14</ecNumber>
    </recommendedName>
    <alternativeName>
        <fullName evidence="10">Cobalamin-independent methionine synthase</fullName>
    </alternativeName>
    <alternativeName>
        <fullName evidence="10">Methionine synthase, vitamin-B12 independent isozyme</fullName>
    </alternativeName>
</protein>
<dbReference type="Gene3D" id="3.20.20.210">
    <property type="match status" value="2"/>
</dbReference>
<dbReference type="Proteomes" id="UP000294616">
    <property type="component" value="Unassembled WGS sequence"/>
</dbReference>
<comment type="caution">
    <text evidence="16">The sequence shown here is derived from an EMBL/GenBank/DDBJ whole genome shotgun (WGS) entry which is preliminary data.</text>
</comment>
<gene>
    <name evidence="10" type="primary">metE</name>
    <name evidence="16" type="ORF">C8N28_0059</name>
</gene>
<feature type="binding site" evidence="10">
    <location>
        <position position="740"/>
    </location>
    <ligand>
        <name>Zn(2+)</name>
        <dbReference type="ChEBI" id="CHEBI:29105"/>
        <note>catalytic</note>
    </ligand>
</feature>
<dbReference type="GO" id="GO:0003871">
    <property type="term" value="F:5-methyltetrahydropteroyltriglutamate-homocysteine S-methyltransferase activity"/>
    <property type="evidence" value="ECO:0007669"/>
    <property type="project" value="UniProtKB-UniRule"/>
</dbReference>
<feature type="domain" description="Cobalamin-independent methionine synthase MetE C-terminal/archaeal" evidence="14">
    <location>
        <begin position="440"/>
        <end position="762"/>
    </location>
</feature>
<feature type="binding site" evidence="10">
    <location>
        <position position="619"/>
    </location>
    <ligand>
        <name>5-methyltetrahydropteroyltri-L-glutamate</name>
        <dbReference type="ChEBI" id="CHEBI:58207"/>
    </ligand>
</feature>
<evidence type="ECO:0000256" key="3">
    <source>
        <dbReference type="ARBA" id="ARBA00009553"/>
    </source>
</evidence>
<dbReference type="NCBIfam" id="TIGR01371">
    <property type="entry name" value="met_syn_B12ind"/>
    <property type="match status" value="1"/>
</dbReference>
<dbReference type="GO" id="GO:0008270">
    <property type="term" value="F:zinc ion binding"/>
    <property type="evidence" value="ECO:0007669"/>
    <property type="project" value="InterPro"/>
</dbReference>
<evidence type="ECO:0000256" key="13">
    <source>
        <dbReference type="PIRSR" id="PIRSR000382-3"/>
    </source>
</evidence>
<feature type="binding site" evidence="10">
    <location>
        <position position="679"/>
    </location>
    <ligand>
        <name>Zn(2+)</name>
        <dbReference type="ChEBI" id="CHEBI:29105"/>
        <note>catalytic</note>
    </ligand>
</feature>
<keyword evidence="6 10" id="KW-0808">Transferase</keyword>
<accession>A0A4R1LYW4</accession>
<keyword evidence="10" id="KW-0677">Repeat</keyword>
<feature type="binding site" evidence="10 11">
    <location>
        <position position="613"/>
    </location>
    <ligand>
        <name>L-methionine</name>
        <dbReference type="ChEBI" id="CHEBI:57844"/>
    </ligand>
</feature>
<feature type="binding site" evidence="12">
    <location>
        <position position="740"/>
    </location>
    <ligand>
        <name>Zn(2+)</name>
        <dbReference type="ChEBI" id="CHEBI:29105"/>
        <label>1</label>
        <note>catalytic</note>
    </ligand>
</feature>
<evidence type="ECO:0000256" key="2">
    <source>
        <dbReference type="ARBA" id="ARBA00004681"/>
    </source>
</evidence>
<evidence type="ECO:0000256" key="7">
    <source>
        <dbReference type="ARBA" id="ARBA00022723"/>
    </source>
</evidence>
<dbReference type="CDD" id="cd03311">
    <property type="entry name" value="CIMS_C_terminal_like"/>
    <property type="match status" value="1"/>
</dbReference>
<feature type="binding site" evidence="10 11">
    <location>
        <begin position="445"/>
        <end position="447"/>
    </location>
    <ligand>
        <name>L-methionine</name>
        <dbReference type="ChEBI" id="CHEBI:57844"/>
    </ligand>
</feature>
<dbReference type="RefSeq" id="WP_132220390.1">
    <property type="nucleotide sequence ID" value="NZ_SMGO01000001.1"/>
</dbReference>
<feature type="binding site" evidence="10 11">
    <location>
        <position position="613"/>
    </location>
    <ligand>
        <name>L-homocysteine</name>
        <dbReference type="ChEBI" id="CHEBI:58199"/>
    </ligand>
</feature>
<comment type="catalytic activity">
    <reaction evidence="10">
        <text>5-methyltetrahydropteroyltri-L-glutamate + L-homocysteine = tetrahydropteroyltri-L-glutamate + L-methionine</text>
        <dbReference type="Rhea" id="RHEA:21196"/>
        <dbReference type="ChEBI" id="CHEBI:57844"/>
        <dbReference type="ChEBI" id="CHEBI:58140"/>
        <dbReference type="ChEBI" id="CHEBI:58199"/>
        <dbReference type="ChEBI" id="CHEBI:58207"/>
        <dbReference type="EC" id="2.1.1.14"/>
    </reaction>
</comment>
<comment type="function">
    <text evidence="1 10">Catalyzes the transfer of a methyl group from 5-methyltetrahydrofolate to homocysteine resulting in methionine formation.</text>
</comment>
<dbReference type="InterPro" id="IPR006276">
    <property type="entry name" value="Cobalamin-indep_Met_synthase"/>
</dbReference>
<dbReference type="NCBIfam" id="NF003556">
    <property type="entry name" value="PRK05222.1"/>
    <property type="match status" value="1"/>
</dbReference>
<keyword evidence="9 10" id="KW-0486">Methionine biosynthesis</keyword>
<evidence type="ECO:0000256" key="12">
    <source>
        <dbReference type="PIRSR" id="PIRSR000382-2"/>
    </source>
</evidence>
<evidence type="ECO:0000313" key="16">
    <source>
        <dbReference type="EMBL" id="TCK84766.1"/>
    </source>
</evidence>
<proteinExistence type="inferred from homology"/>
<evidence type="ECO:0000313" key="17">
    <source>
        <dbReference type="Proteomes" id="UP000294616"/>
    </source>
</evidence>
<feature type="binding site" evidence="10 11">
    <location>
        <begin position="529"/>
        <end position="530"/>
    </location>
    <ligand>
        <name>5-methyltetrahydropteroyltri-L-glutamate</name>
        <dbReference type="ChEBI" id="CHEBI:58207"/>
    </ligand>
</feature>
<evidence type="ECO:0000256" key="4">
    <source>
        <dbReference type="ARBA" id="ARBA00022603"/>
    </source>
</evidence>
<keyword evidence="4 10" id="KW-0489">Methyltransferase</keyword>
<feature type="active site" description="Proton donor" evidence="10 13">
    <location>
        <position position="708"/>
    </location>
</feature>